<reference evidence="2 3" key="1">
    <citation type="journal article" date="2023" name="J. Hered.">
        <title>Chromosome-level genome of the wood stork (Mycteria americana) provides insight into avian chromosome evolution.</title>
        <authorList>
            <person name="Flamio R. Jr."/>
            <person name="Ramstad K.M."/>
        </authorList>
    </citation>
    <scope>NUCLEOTIDE SEQUENCE [LARGE SCALE GENOMIC DNA]</scope>
    <source>
        <strain evidence="2">JAX WOST 10</strain>
    </source>
</reference>
<dbReference type="Pfam" id="PF17976">
    <property type="entry name" value="zf-RING_12"/>
    <property type="match status" value="2"/>
</dbReference>
<sequence>MAAAHKKLGGGTARRVDPNWPKGYSIPYGVMLSIETGGVGRGAAIAAQGLAGCRDGDSTTSLGSLFQFDNPFSEVKFPDIQSKPPLVQLEAISSCPITCYLGEETDPHLSTTSFQAKQPQFPQPLLIRLLLQTLHQLRCPSLDTLQHLNVSLVVGGPKLNTVFEFLSEKGFKRMQTQLRAMLKYTVTLTSAASYNSFYVFCKNVCQAVKPGKLRVRCGVCKQGTLTLARTVRSSLVSPHYLLTESLCISCVRVCQGPEGTEQASGGLSSPAPAAPFHPARGCSGGPGGGCLLWPGPWRCLEEAFVGLLLTARKALWDKIHALQAAAILEKAEGPSCWDDVLIPNRIRGVCQSQRCNGNTARYSYGLESHSLQFFWDVETLKLNNPSSLSRSSSDFCSRLFTSFVALLWTRSSTSMSLL</sequence>
<evidence type="ECO:0000259" key="1">
    <source>
        <dbReference type="Pfam" id="PF17976"/>
    </source>
</evidence>
<dbReference type="EMBL" id="JAUNZN010000003">
    <property type="protein sequence ID" value="KAK4823482.1"/>
    <property type="molecule type" value="Genomic_DNA"/>
</dbReference>
<feature type="domain" description="Parkin RING/Ubox like zinc-binding" evidence="1">
    <location>
        <begin position="328"/>
        <end position="368"/>
    </location>
</feature>
<proteinExistence type="predicted"/>
<protein>
    <recommendedName>
        <fullName evidence="1">Parkin RING/Ubox like zinc-binding domain-containing protein</fullName>
    </recommendedName>
</protein>
<organism evidence="2 3">
    <name type="scientific">Mycteria americana</name>
    <name type="common">Wood stork</name>
    <dbReference type="NCBI Taxonomy" id="33587"/>
    <lineage>
        <taxon>Eukaryota</taxon>
        <taxon>Metazoa</taxon>
        <taxon>Chordata</taxon>
        <taxon>Craniata</taxon>
        <taxon>Vertebrata</taxon>
        <taxon>Euteleostomi</taxon>
        <taxon>Archelosauria</taxon>
        <taxon>Archosauria</taxon>
        <taxon>Dinosauria</taxon>
        <taxon>Saurischia</taxon>
        <taxon>Theropoda</taxon>
        <taxon>Coelurosauria</taxon>
        <taxon>Aves</taxon>
        <taxon>Neognathae</taxon>
        <taxon>Neoaves</taxon>
        <taxon>Aequornithes</taxon>
        <taxon>Ciconiiformes</taxon>
        <taxon>Ciconiidae</taxon>
        <taxon>Mycteria</taxon>
    </lineage>
</organism>
<evidence type="ECO:0000313" key="2">
    <source>
        <dbReference type="EMBL" id="KAK4823482.1"/>
    </source>
</evidence>
<comment type="caution">
    <text evidence="2">The sequence shown here is derived from an EMBL/GenBank/DDBJ whole genome shotgun (WGS) entry which is preliminary data.</text>
</comment>
<dbReference type="InterPro" id="IPR041565">
    <property type="entry name" value="Parkin_Znf-RING"/>
</dbReference>
<evidence type="ECO:0000313" key="3">
    <source>
        <dbReference type="Proteomes" id="UP001333110"/>
    </source>
</evidence>
<keyword evidence="3" id="KW-1185">Reference proteome</keyword>
<dbReference type="Proteomes" id="UP001333110">
    <property type="component" value="Unassembled WGS sequence"/>
</dbReference>
<accession>A0AAN7NE84</accession>
<name>A0AAN7NE84_MYCAM</name>
<feature type="domain" description="Parkin RING/Ubox like zinc-binding" evidence="1">
    <location>
        <begin position="196"/>
        <end position="230"/>
    </location>
</feature>
<dbReference type="AlphaFoldDB" id="A0AAN7NE84"/>
<gene>
    <name evidence="2" type="ORF">QYF61_002546</name>
</gene>